<reference evidence="3" key="1">
    <citation type="submission" date="2017-09" db="EMBL/GenBank/DDBJ databases">
        <title>Depth-based differentiation of microbial function through sediment-hosted aquifers and enrichment of novel symbionts in the deep terrestrial subsurface.</title>
        <authorList>
            <person name="Probst A.J."/>
            <person name="Ladd B."/>
            <person name="Jarett J.K."/>
            <person name="Geller-Mcgrath D.E."/>
            <person name="Sieber C.M.K."/>
            <person name="Emerson J.B."/>
            <person name="Anantharaman K."/>
            <person name="Thomas B.C."/>
            <person name="Malmstrom R."/>
            <person name="Stieglmeier M."/>
            <person name="Klingl A."/>
            <person name="Woyke T."/>
            <person name="Ryan C.M."/>
            <person name="Banfield J.F."/>
        </authorList>
    </citation>
    <scope>NUCLEOTIDE SEQUENCE [LARGE SCALE GENOMIC DNA]</scope>
</reference>
<evidence type="ECO:0000256" key="1">
    <source>
        <dbReference type="SAM" id="Phobius"/>
    </source>
</evidence>
<accession>A0A2H9N3Q9</accession>
<keyword evidence="1" id="KW-0472">Membrane</keyword>
<dbReference type="AlphaFoldDB" id="A0A2H9N3Q9"/>
<feature type="transmembrane region" description="Helical" evidence="1">
    <location>
        <begin position="101"/>
        <end position="122"/>
    </location>
</feature>
<sequence length="124" mass="13938">MKSSPSYARRFFMPACMNKKHILLYGLINALGVFVYTSGVAYVMFHLGNLFPAMPGMMGLALMLMLFVVSATVVGALVLGKPILWYFENKRREALQLFLTTLAWLFAMVTILFAILMTIYAARV</sequence>
<evidence type="ECO:0000313" key="3">
    <source>
        <dbReference type="Proteomes" id="UP000236842"/>
    </source>
</evidence>
<dbReference type="Proteomes" id="UP000236842">
    <property type="component" value="Unassembled WGS sequence"/>
</dbReference>
<feature type="transmembrane region" description="Helical" evidence="1">
    <location>
        <begin position="21"/>
        <end position="45"/>
    </location>
</feature>
<dbReference type="EMBL" id="PFIJ01000053">
    <property type="protein sequence ID" value="PIX28497.1"/>
    <property type="molecule type" value="Genomic_DNA"/>
</dbReference>
<name>A0A2H9N3Q9_9BACT</name>
<evidence type="ECO:0000313" key="2">
    <source>
        <dbReference type="EMBL" id="PIX28497.1"/>
    </source>
</evidence>
<proteinExistence type="predicted"/>
<keyword evidence="1" id="KW-0812">Transmembrane</keyword>
<organism evidence="2 3">
    <name type="scientific">Candidatus Brennerbacteria bacterium CG_4_8_14_3_um_filter_43_14</name>
    <dbReference type="NCBI Taxonomy" id="1974521"/>
    <lineage>
        <taxon>Bacteria</taxon>
        <taxon>Candidatus Brenneribacteriota</taxon>
    </lineage>
</organism>
<feature type="transmembrane region" description="Helical" evidence="1">
    <location>
        <begin position="57"/>
        <end position="80"/>
    </location>
</feature>
<comment type="caution">
    <text evidence="2">The sequence shown here is derived from an EMBL/GenBank/DDBJ whole genome shotgun (WGS) entry which is preliminary data.</text>
</comment>
<gene>
    <name evidence="2" type="ORF">COZ64_02960</name>
</gene>
<keyword evidence="1" id="KW-1133">Transmembrane helix</keyword>
<protein>
    <submittedName>
        <fullName evidence="2">Uncharacterized protein</fullName>
    </submittedName>
</protein>